<dbReference type="Proteomes" id="UP000078542">
    <property type="component" value="Unassembled WGS sequence"/>
</dbReference>
<dbReference type="EMBL" id="KQ977220">
    <property type="protein sequence ID" value="KYN04835.1"/>
    <property type="molecule type" value="Genomic_DNA"/>
</dbReference>
<evidence type="ECO:0000313" key="2">
    <source>
        <dbReference type="Proteomes" id="UP000078542"/>
    </source>
</evidence>
<name>A0A195CW26_9HYME</name>
<proteinExistence type="predicted"/>
<dbReference type="AlphaFoldDB" id="A0A195CW26"/>
<organism evidence="1 2">
    <name type="scientific">Cyphomyrmex costatus</name>
    <dbReference type="NCBI Taxonomy" id="456900"/>
    <lineage>
        <taxon>Eukaryota</taxon>
        <taxon>Metazoa</taxon>
        <taxon>Ecdysozoa</taxon>
        <taxon>Arthropoda</taxon>
        <taxon>Hexapoda</taxon>
        <taxon>Insecta</taxon>
        <taxon>Pterygota</taxon>
        <taxon>Neoptera</taxon>
        <taxon>Endopterygota</taxon>
        <taxon>Hymenoptera</taxon>
        <taxon>Apocrita</taxon>
        <taxon>Aculeata</taxon>
        <taxon>Formicoidea</taxon>
        <taxon>Formicidae</taxon>
        <taxon>Myrmicinae</taxon>
        <taxon>Cyphomyrmex</taxon>
    </lineage>
</organism>
<keyword evidence="2" id="KW-1185">Reference proteome</keyword>
<accession>A0A195CW26</accession>
<feature type="non-terminal residue" evidence="1">
    <location>
        <position position="1"/>
    </location>
</feature>
<gene>
    <name evidence="1" type="ORF">ALC62_04219</name>
</gene>
<protein>
    <submittedName>
        <fullName evidence="1">Uncharacterized protein</fullName>
    </submittedName>
</protein>
<evidence type="ECO:0000313" key="1">
    <source>
        <dbReference type="EMBL" id="KYN04835.1"/>
    </source>
</evidence>
<sequence length="131" mass="14974">PSFGELSRGTLYPGLLPRPANQRDAPSRIICRAVFHQCLVESRRRTRQSQDEVRPMESHAMLVLVSEDKAIEEEEEEEVVGDLSREKTRVKAFLSEFQVPCRERNIRVFSEICGTACKTFVMPSRLINAPI</sequence>
<reference evidence="1 2" key="1">
    <citation type="submission" date="2016-03" db="EMBL/GenBank/DDBJ databases">
        <title>Cyphomyrmex costatus WGS genome.</title>
        <authorList>
            <person name="Nygaard S."/>
            <person name="Hu H."/>
            <person name="Boomsma J."/>
            <person name="Zhang G."/>
        </authorList>
    </citation>
    <scope>NUCLEOTIDE SEQUENCE [LARGE SCALE GENOMIC DNA]</scope>
    <source>
        <strain evidence="1">MS0001</strain>
        <tissue evidence="1">Whole body</tissue>
    </source>
</reference>